<gene>
    <name evidence="1" type="ORF">SAMN04487824_10148</name>
    <name evidence="2" type="ORF">SAMN04489857_0596</name>
</gene>
<dbReference type="GeneID" id="78499971"/>
<dbReference type="Proteomes" id="UP000198528">
    <property type="component" value="Unassembled WGS sequence"/>
</dbReference>
<evidence type="ECO:0008006" key="5">
    <source>
        <dbReference type="Google" id="ProtNLM"/>
    </source>
</evidence>
<sequence>MSILRPDREFDSVDKIPLELLRSWGIRCVLIDRDNTCFPRDTWEPPQEICAWTRSARDAGMALCMISNNFHGRDVCASAARLGMDCVHHAMKPAPFAVWAALARMGVPAEQAVLVGDQVFTDLAAGNLAGVRTILVRPLSRSDMWYTHLFRVGERLVLHEDPFQPKD</sequence>
<evidence type="ECO:0000313" key="3">
    <source>
        <dbReference type="Proteomes" id="UP000198528"/>
    </source>
</evidence>
<dbReference type="EMBL" id="LT629759">
    <property type="protein sequence ID" value="SDR68092.1"/>
    <property type="molecule type" value="Genomic_DNA"/>
</dbReference>
<keyword evidence="3" id="KW-1185">Reference proteome</keyword>
<dbReference type="Pfam" id="PF13242">
    <property type="entry name" value="Hydrolase_like"/>
    <property type="match status" value="1"/>
</dbReference>
<reference evidence="3 4" key="1">
    <citation type="submission" date="2016-10" db="EMBL/GenBank/DDBJ databases">
        <authorList>
            <person name="Varghese N."/>
            <person name="Submissions S."/>
        </authorList>
    </citation>
    <scope>NUCLEOTIDE SEQUENCE [LARGE SCALE GENOMIC DNA]</scope>
    <source>
        <strain evidence="3">DSM 22619</strain>
        <strain evidence="4">DSM 22620</strain>
    </source>
</reference>
<dbReference type="InterPro" id="IPR023214">
    <property type="entry name" value="HAD_sf"/>
</dbReference>
<dbReference type="Proteomes" id="UP000199480">
    <property type="component" value="Chromosome I"/>
</dbReference>
<evidence type="ECO:0000313" key="1">
    <source>
        <dbReference type="EMBL" id="SDB96024.1"/>
    </source>
</evidence>
<organism evidence="2 4">
    <name type="scientific">Parafannyhessea umbonata</name>
    <dbReference type="NCBI Taxonomy" id="604330"/>
    <lineage>
        <taxon>Bacteria</taxon>
        <taxon>Bacillati</taxon>
        <taxon>Actinomycetota</taxon>
        <taxon>Coriobacteriia</taxon>
        <taxon>Coriobacteriales</taxon>
        <taxon>Atopobiaceae</taxon>
        <taxon>Parafannyhessea</taxon>
    </lineage>
</organism>
<dbReference type="NCBIfam" id="TIGR01668">
    <property type="entry name" value="YqeG_hyp_ppase"/>
    <property type="match status" value="1"/>
</dbReference>
<dbReference type="InterPro" id="IPR036412">
    <property type="entry name" value="HAD-like_sf"/>
</dbReference>
<dbReference type="OrthoDB" id="9787572at2"/>
<dbReference type="InterPro" id="IPR010021">
    <property type="entry name" value="PGPP1/Gep4"/>
</dbReference>
<name>A0A1H1L1E7_9ACTN</name>
<dbReference type="Gene3D" id="3.40.50.1000">
    <property type="entry name" value="HAD superfamily/HAD-like"/>
    <property type="match status" value="1"/>
</dbReference>
<protein>
    <recommendedName>
        <fullName evidence="5">YqeG family HAD IIIA-type phosphatase</fullName>
    </recommendedName>
</protein>
<evidence type="ECO:0000313" key="4">
    <source>
        <dbReference type="Proteomes" id="UP000199480"/>
    </source>
</evidence>
<accession>A0A1H1L1E7</accession>
<dbReference type="RefSeq" id="WP_090844141.1">
    <property type="nucleotide sequence ID" value="NZ_FMZL01000001.1"/>
</dbReference>
<dbReference type="GO" id="GO:0008962">
    <property type="term" value="F:phosphatidylglycerophosphatase activity"/>
    <property type="evidence" value="ECO:0007669"/>
    <property type="project" value="InterPro"/>
</dbReference>
<evidence type="ECO:0000313" key="2">
    <source>
        <dbReference type="EMBL" id="SDR68092.1"/>
    </source>
</evidence>
<dbReference type="AlphaFoldDB" id="A0A1H1L1E7"/>
<dbReference type="STRING" id="604330.SAMN04489857_0596"/>
<dbReference type="EMBL" id="FMZL01000001">
    <property type="protein sequence ID" value="SDB96024.1"/>
    <property type="molecule type" value="Genomic_DNA"/>
</dbReference>
<proteinExistence type="predicted"/>
<reference evidence="2" key="2">
    <citation type="submission" date="2016-10" db="EMBL/GenBank/DDBJ databases">
        <authorList>
            <person name="de Groot N.N."/>
        </authorList>
    </citation>
    <scope>NUCLEOTIDE SEQUENCE [LARGE SCALE GENOMIC DNA]</scope>
    <source>
        <strain evidence="1">DSM 22619</strain>
        <strain evidence="2">DSM 22620</strain>
    </source>
</reference>
<dbReference type="SUPFAM" id="SSF56784">
    <property type="entry name" value="HAD-like"/>
    <property type="match status" value="1"/>
</dbReference>